<accession>A0ABS8UVW8</accession>
<dbReference type="Proteomes" id="UP000823775">
    <property type="component" value="Unassembled WGS sequence"/>
</dbReference>
<sequence>MALTTLVNFPKRNKWRISVFTGYGACFIIRERRKFFSLLTTELNYKSGVGVVEDVMFRHASDSRVDGNQPGDELSLIPSRSSPFNFWATKVPMDRQVSDGPSRQPSLTPEIQSVLFKVDRVDDGLSSDR</sequence>
<reference evidence="1 2" key="1">
    <citation type="journal article" date="2021" name="BMC Genomics">
        <title>Datura genome reveals duplications of psychoactive alkaloid biosynthetic genes and high mutation rate following tissue culture.</title>
        <authorList>
            <person name="Rajewski A."/>
            <person name="Carter-House D."/>
            <person name="Stajich J."/>
            <person name="Litt A."/>
        </authorList>
    </citation>
    <scope>NUCLEOTIDE SEQUENCE [LARGE SCALE GENOMIC DNA]</scope>
    <source>
        <strain evidence="1">AR-01</strain>
    </source>
</reference>
<evidence type="ECO:0000313" key="2">
    <source>
        <dbReference type="Proteomes" id="UP000823775"/>
    </source>
</evidence>
<evidence type="ECO:0000313" key="1">
    <source>
        <dbReference type="EMBL" id="MCD9638897.1"/>
    </source>
</evidence>
<proteinExistence type="predicted"/>
<gene>
    <name evidence="1" type="ORF">HAX54_023069</name>
</gene>
<organism evidence="1 2">
    <name type="scientific">Datura stramonium</name>
    <name type="common">Jimsonweed</name>
    <name type="synonym">Common thornapple</name>
    <dbReference type="NCBI Taxonomy" id="4076"/>
    <lineage>
        <taxon>Eukaryota</taxon>
        <taxon>Viridiplantae</taxon>
        <taxon>Streptophyta</taxon>
        <taxon>Embryophyta</taxon>
        <taxon>Tracheophyta</taxon>
        <taxon>Spermatophyta</taxon>
        <taxon>Magnoliopsida</taxon>
        <taxon>eudicotyledons</taxon>
        <taxon>Gunneridae</taxon>
        <taxon>Pentapetalae</taxon>
        <taxon>asterids</taxon>
        <taxon>lamiids</taxon>
        <taxon>Solanales</taxon>
        <taxon>Solanaceae</taxon>
        <taxon>Solanoideae</taxon>
        <taxon>Datureae</taxon>
        <taxon>Datura</taxon>
    </lineage>
</organism>
<keyword evidence="2" id="KW-1185">Reference proteome</keyword>
<comment type="caution">
    <text evidence="1">The sequence shown here is derived from an EMBL/GenBank/DDBJ whole genome shotgun (WGS) entry which is preliminary data.</text>
</comment>
<name>A0ABS8UVW8_DATST</name>
<protein>
    <submittedName>
        <fullName evidence="1">Uncharacterized protein</fullName>
    </submittedName>
</protein>
<dbReference type="EMBL" id="JACEIK010002793">
    <property type="protein sequence ID" value="MCD9638897.1"/>
    <property type="molecule type" value="Genomic_DNA"/>
</dbReference>